<organism evidence="8 9">
    <name type="scientific">Flagellimonas lutaonensis</name>
    <dbReference type="NCBI Taxonomy" id="516051"/>
    <lineage>
        <taxon>Bacteria</taxon>
        <taxon>Pseudomonadati</taxon>
        <taxon>Bacteroidota</taxon>
        <taxon>Flavobacteriia</taxon>
        <taxon>Flavobacteriales</taxon>
        <taxon>Flavobacteriaceae</taxon>
        <taxon>Flagellimonas</taxon>
    </lineage>
</organism>
<evidence type="ECO:0000259" key="7">
    <source>
        <dbReference type="Pfam" id="PF00294"/>
    </source>
</evidence>
<evidence type="ECO:0000256" key="1">
    <source>
        <dbReference type="ARBA" id="ARBA00010688"/>
    </source>
</evidence>
<dbReference type="Proteomes" id="UP000032726">
    <property type="component" value="Chromosome"/>
</dbReference>
<keyword evidence="2 6" id="KW-0808">Transferase</keyword>
<dbReference type="PROSITE" id="PS00584">
    <property type="entry name" value="PFKB_KINASES_2"/>
    <property type="match status" value="1"/>
</dbReference>
<comment type="similarity">
    <text evidence="1">Belongs to the carbohydrate kinase PfkB family.</text>
</comment>
<evidence type="ECO:0000313" key="8">
    <source>
        <dbReference type="EMBL" id="AKA34257.1"/>
    </source>
</evidence>
<dbReference type="FunFam" id="3.40.1190.20:FF:000001">
    <property type="entry name" value="Phosphofructokinase"/>
    <property type="match status" value="1"/>
</dbReference>
<dbReference type="PROSITE" id="PS00583">
    <property type="entry name" value="PFKB_KINASES_1"/>
    <property type="match status" value="1"/>
</dbReference>
<evidence type="ECO:0000256" key="6">
    <source>
        <dbReference type="PIRNR" id="PIRNR000535"/>
    </source>
</evidence>
<dbReference type="Pfam" id="PF00294">
    <property type="entry name" value="PfkB"/>
    <property type="match status" value="1"/>
</dbReference>
<dbReference type="RefSeq" id="WP_045801043.1">
    <property type="nucleotide sequence ID" value="NZ_CP011071.1"/>
</dbReference>
<evidence type="ECO:0000256" key="4">
    <source>
        <dbReference type="ARBA" id="ARBA00022777"/>
    </source>
</evidence>
<dbReference type="GO" id="GO:0005829">
    <property type="term" value="C:cytosol"/>
    <property type="evidence" value="ECO:0007669"/>
    <property type="project" value="TreeGrafter"/>
</dbReference>
<dbReference type="OrthoDB" id="9801219at2"/>
<evidence type="ECO:0000256" key="2">
    <source>
        <dbReference type="ARBA" id="ARBA00022679"/>
    </source>
</evidence>
<proteinExistence type="inferred from homology"/>
<dbReference type="STRING" id="516051.VC82_584"/>
<sequence>MNNIITLTVNPALDKSTTVAGIVPNKKLRCASPVFDPGGGGINVSRAIKKLGGTSLCMYLAGGQTGNHLTNLLTKEGIRQETIFIEGWTRDNLSVTDTATEQQYRFGMPGPNVSKAEWLNCLEEVEKKLSENDFLIASGRLAPKMPNDFYARLSALAKKKEARLVLDTSGEALKEGAAAGVYLLKPNLGELSTLLGVTSITADELEPLSKKFVKEHHSEVLVVSLGAKGALLVTKDLCEHIPAPTVHQKSTVGAGDSMVAGMVFGLANGKSLSEMVRYGVACGTAATMTPGTELCRKEDVNRLYEWIVHTNVKN</sequence>
<evidence type="ECO:0000256" key="3">
    <source>
        <dbReference type="ARBA" id="ARBA00022741"/>
    </source>
</evidence>
<keyword evidence="3" id="KW-0547">Nucleotide-binding</keyword>
<name>A0A0D5YPV1_9FLAO</name>
<dbReference type="InterPro" id="IPR002173">
    <property type="entry name" value="Carboh/pur_kinase_PfkB_CS"/>
</dbReference>
<dbReference type="EMBL" id="CP011071">
    <property type="protein sequence ID" value="AKA34257.1"/>
    <property type="molecule type" value="Genomic_DNA"/>
</dbReference>
<feature type="domain" description="Carbohydrate kinase PfkB" evidence="7">
    <location>
        <begin position="24"/>
        <end position="295"/>
    </location>
</feature>
<dbReference type="InterPro" id="IPR011611">
    <property type="entry name" value="PfkB_dom"/>
</dbReference>
<dbReference type="AlphaFoldDB" id="A0A0D5YPV1"/>
<dbReference type="HOGENOM" id="CLU_050013_0_2_10"/>
<dbReference type="NCBIfam" id="TIGR03168">
    <property type="entry name" value="1-PFK"/>
    <property type="match status" value="1"/>
</dbReference>
<dbReference type="InterPro" id="IPR017583">
    <property type="entry name" value="Tagatose/fructose_Pkinase"/>
</dbReference>
<dbReference type="KEGG" id="mlt:VC82_584"/>
<dbReference type="PATRIC" id="fig|516051.4.peg.608"/>
<dbReference type="CDD" id="cd01164">
    <property type="entry name" value="FruK_PfkB_like"/>
    <property type="match status" value="1"/>
</dbReference>
<evidence type="ECO:0000256" key="5">
    <source>
        <dbReference type="ARBA" id="ARBA00022840"/>
    </source>
</evidence>
<dbReference type="GO" id="GO:0003872">
    <property type="term" value="F:6-phosphofructokinase activity"/>
    <property type="evidence" value="ECO:0007669"/>
    <property type="project" value="TreeGrafter"/>
</dbReference>
<accession>A0A0D5YPV1</accession>
<dbReference type="Gene3D" id="3.40.1190.20">
    <property type="match status" value="1"/>
</dbReference>
<dbReference type="PANTHER" id="PTHR46566:SF2">
    <property type="entry name" value="ATP-DEPENDENT 6-PHOSPHOFRUCTOKINASE ISOZYME 2"/>
    <property type="match status" value="1"/>
</dbReference>
<gene>
    <name evidence="8" type="ORF">VC82_584</name>
</gene>
<dbReference type="PIRSF" id="PIRSF000535">
    <property type="entry name" value="1PFK/6PFK/LacC"/>
    <property type="match status" value="1"/>
</dbReference>
<evidence type="ECO:0000313" key="9">
    <source>
        <dbReference type="Proteomes" id="UP000032726"/>
    </source>
</evidence>
<reference evidence="8 9" key="1">
    <citation type="submission" date="2015-03" db="EMBL/GenBank/DDBJ databases">
        <title>Complete genome sequence of Muricauda lutaonensis CC-HSB-11T, isolated from a coastal hot spring.</title>
        <authorList>
            <person name="Kim K.M."/>
        </authorList>
    </citation>
    <scope>NUCLEOTIDE SEQUENCE [LARGE SCALE GENOMIC DNA]</scope>
    <source>
        <strain evidence="8 9">CC-HSB-11</strain>
    </source>
</reference>
<dbReference type="PANTHER" id="PTHR46566">
    <property type="entry name" value="1-PHOSPHOFRUCTOKINASE-RELATED"/>
    <property type="match status" value="1"/>
</dbReference>
<keyword evidence="9" id="KW-1185">Reference proteome</keyword>
<protein>
    <submittedName>
        <fullName evidence="8">Phosphofructokinase</fullName>
    </submittedName>
</protein>
<dbReference type="SUPFAM" id="SSF53613">
    <property type="entry name" value="Ribokinase-like"/>
    <property type="match status" value="1"/>
</dbReference>
<keyword evidence="4 8" id="KW-0418">Kinase</keyword>
<dbReference type="InterPro" id="IPR029056">
    <property type="entry name" value="Ribokinase-like"/>
</dbReference>
<dbReference type="GO" id="GO:0005524">
    <property type="term" value="F:ATP binding"/>
    <property type="evidence" value="ECO:0007669"/>
    <property type="project" value="UniProtKB-KW"/>
</dbReference>
<keyword evidence="5" id="KW-0067">ATP-binding</keyword>